<dbReference type="PANTHER" id="PTHR47966">
    <property type="entry name" value="BETA-SITE APP-CLEAVING ENZYME, ISOFORM A-RELATED"/>
    <property type="match status" value="1"/>
</dbReference>
<evidence type="ECO:0000256" key="1">
    <source>
        <dbReference type="ARBA" id="ARBA00007447"/>
    </source>
</evidence>
<keyword evidence="5" id="KW-0645">Protease</keyword>
<dbReference type="Gene3D" id="2.40.70.10">
    <property type="entry name" value="Acid Proteases"/>
    <property type="match status" value="2"/>
</dbReference>
<keyword evidence="3" id="KW-0472">Membrane</keyword>
<dbReference type="GO" id="GO:0004190">
    <property type="term" value="F:aspartic-type endopeptidase activity"/>
    <property type="evidence" value="ECO:0007669"/>
    <property type="project" value="InterPro"/>
</dbReference>
<dbReference type="InterPro" id="IPR033121">
    <property type="entry name" value="PEPTIDASE_A1"/>
</dbReference>
<gene>
    <name evidence="5" type="ORF">BT63DRAFT_150152</name>
</gene>
<dbReference type="CDD" id="cd05471">
    <property type="entry name" value="pepsin_like"/>
    <property type="match status" value="1"/>
</dbReference>
<proteinExistence type="inferred from homology"/>
<dbReference type="SUPFAM" id="SSF50630">
    <property type="entry name" value="Acid proteases"/>
    <property type="match status" value="1"/>
</dbReference>
<dbReference type="InterPro" id="IPR034164">
    <property type="entry name" value="Pepsin-like_dom"/>
</dbReference>
<accession>A0A6A6UP62</accession>
<feature type="compositionally biased region" description="Basic residues" evidence="2">
    <location>
        <begin position="1"/>
        <end position="15"/>
    </location>
</feature>
<evidence type="ECO:0000256" key="2">
    <source>
        <dbReference type="SAM" id="MobiDB-lite"/>
    </source>
</evidence>
<dbReference type="Pfam" id="PF00026">
    <property type="entry name" value="Asp"/>
    <property type="match status" value="1"/>
</dbReference>
<dbReference type="Proteomes" id="UP000799302">
    <property type="component" value="Unassembled WGS sequence"/>
</dbReference>
<feature type="region of interest" description="Disordered" evidence="2">
    <location>
        <begin position="1"/>
        <end position="23"/>
    </location>
</feature>
<dbReference type="InterPro" id="IPR001461">
    <property type="entry name" value="Aspartic_peptidase_A1"/>
</dbReference>
<dbReference type="OrthoDB" id="4074350at2759"/>
<feature type="domain" description="Peptidase A1" evidence="4">
    <location>
        <begin position="39"/>
        <end position="396"/>
    </location>
</feature>
<dbReference type="AlphaFoldDB" id="A0A6A6UP62"/>
<feature type="transmembrane region" description="Helical" evidence="3">
    <location>
        <begin position="424"/>
        <end position="446"/>
    </location>
</feature>
<feature type="region of interest" description="Disordered" evidence="2">
    <location>
        <begin position="518"/>
        <end position="541"/>
    </location>
</feature>
<evidence type="ECO:0000313" key="5">
    <source>
        <dbReference type="EMBL" id="KAF2673217.1"/>
    </source>
</evidence>
<dbReference type="GO" id="GO:0000324">
    <property type="term" value="C:fungal-type vacuole"/>
    <property type="evidence" value="ECO:0007669"/>
    <property type="project" value="TreeGrafter"/>
</dbReference>
<evidence type="ECO:0000313" key="6">
    <source>
        <dbReference type="Proteomes" id="UP000799302"/>
    </source>
</evidence>
<name>A0A6A6UP62_9PEZI</name>
<dbReference type="GO" id="GO:0006508">
    <property type="term" value="P:proteolysis"/>
    <property type="evidence" value="ECO:0007669"/>
    <property type="project" value="UniProtKB-KW"/>
</dbReference>
<protein>
    <submittedName>
        <fullName evidence="5">Acid protease</fullName>
    </submittedName>
</protein>
<keyword evidence="6" id="KW-1185">Reference proteome</keyword>
<keyword evidence="5" id="KW-0378">Hydrolase</keyword>
<dbReference type="PROSITE" id="PS51767">
    <property type="entry name" value="PEPTIDASE_A1"/>
    <property type="match status" value="1"/>
</dbReference>
<keyword evidence="3" id="KW-1133">Transmembrane helix</keyword>
<feature type="compositionally biased region" description="Polar residues" evidence="2">
    <location>
        <begin position="557"/>
        <end position="566"/>
    </location>
</feature>
<dbReference type="EMBL" id="MU004231">
    <property type="protein sequence ID" value="KAF2673217.1"/>
    <property type="molecule type" value="Genomic_DNA"/>
</dbReference>
<comment type="similarity">
    <text evidence="1">Belongs to the peptidase A1 family.</text>
</comment>
<dbReference type="InterPro" id="IPR021109">
    <property type="entry name" value="Peptidase_aspartic_dom_sf"/>
</dbReference>
<feature type="region of interest" description="Disordered" evidence="2">
    <location>
        <begin position="557"/>
        <end position="598"/>
    </location>
</feature>
<dbReference type="PANTHER" id="PTHR47966:SF51">
    <property type="entry name" value="BETA-SITE APP-CLEAVING ENZYME, ISOFORM A-RELATED"/>
    <property type="match status" value="1"/>
</dbReference>
<keyword evidence="3" id="KW-0812">Transmembrane</keyword>
<evidence type="ECO:0000256" key="3">
    <source>
        <dbReference type="SAM" id="Phobius"/>
    </source>
</evidence>
<organism evidence="5 6">
    <name type="scientific">Microthyrium microscopicum</name>
    <dbReference type="NCBI Taxonomy" id="703497"/>
    <lineage>
        <taxon>Eukaryota</taxon>
        <taxon>Fungi</taxon>
        <taxon>Dikarya</taxon>
        <taxon>Ascomycota</taxon>
        <taxon>Pezizomycotina</taxon>
        <taxon>Dothideomycetes</taxon>
        <taxon>Dothideomycetes incertae sedis</taxon>
        <taxon>Microthyriales</taxon>
        <taxon>Microthyriaceae</taxon>
        <taxon>Microthyrium</taxon>
    </lineage>
</organism>
<reference evidence="5" key="1">
    <citation type="journal article" date="2020" name="Stud. Mycol.">
        <title>101 Dothideomycetes genomes: a test case for predicting lifestyles and emergence of pathogens.</title>
        <authorList>
            <person name="Haridas S."/>
            <person name="Albert R."/>
            <person name="Binder M."/>
            <person name="Bloem J."/>
            <person name="Labutti K."/>
            <person name="Salamov A."/>
            <person name="Andreopoulos B."/>
            <person name="Baker S."/>
            <person name="Barry K."/>
            <person name="Bills G."/>
            <person name="Bluhm B."/>
            <person name="Cannon C."/>
            <person name="Castanera R."/>
            <person name="Culley D."/>
            <person name="Daum C."/>
            <person name="Ezra D."/>
            <person name="Gonzalez J."/>
            <person name="Henrissat B."/>
            <person name="Kuo A."/>
            <person name="Liang C."/>
            <person name="Lipzen A."/>
            <person name="Lutzoni F."/>
            <person name="Magnuson J."/>
            <person name="Mondo S."/>
            <person name="Nolan M."/>
            <person name="Ohm R."/>
            <person name="Pangilinan J."/>
            <person name="Park H.-J."/>
            <person name="Ramirez L."/>
            <person name="Alfaro M."/>
            <person name="Sun H."/>
            <person name="Tritt A."/>
            <person name="Yoshinaga Y."/>
            <person name="Zwiers L.-H."/>
            <person name="Turgeon B."/>
            <person name="Goodwin S."/>
            <person name="Spatafora J."/>
            <person name="Crous P."/>
            <person name="Grigoriev I."/>
        </authorList>
    </citation>
    <scope>NUCLEOTIDE SEQUENCE</scope>
    <source>
        <strain evidence="5">CBS 115976</strain>
    </source>
</reference>
<evidence type="ECO:0000259" key="4">
    <source>
        <dbReference type="PROSITE" id="PS51767"/>
    </source>
</evidence>
<feature type="compositionally biased region" description="Polar residues" evidence="2">
    <location>
        <begin position="576"/>
        <end position="586"/>
    </location>
</feature>
<sequence length="598" mass="65596">MGKQNYRRWRLRKRGSGPPPDPLVIPTSGEYIGNDGPWSTFALRVGNPPQFVKVLASTSSPETFVVTSKGCNSEDPKDCTVDRGLFFDSKASTSWQDWPNGTEYALDADRGLPMDGRALYGTDSIMIMGHRSDPDGVHVPGHTIAQITTKDYFLGSIGLSPRKLSPDKAREGRTSNLVDMKNRGLIPSLTYGYTAGAKYRRQGPSSRPAYASLILGGYDKTAYIPNNVDFKMGSEDVGRDLSVSVRSISIGTNDSVVAATPIVGQPFSAVIDSAVSQYWLPREVCEAFARTFDLKYNSTAGLYLLNNTQHNTLMNENPVVSFTLANDADPTKEVTISLPYSSFELKVTAEYPHVPAWSRYFPIKPASNPLQFTLGRAFLQEAYLVANYETKNFTLGQRLYTTDRTTVTPIRDPHRPAESEVSNAATYGLIAGGCALAGLLILFLVYRCARKRSNDEEAKESTYGKSELDSNNQTIFELDKTEVIELEGTSRVEAPNNDIKCLFDSHEEHVAAAGPFELPANEEPDHVGRPGPSSLNSSREGDDEILVSPIDGTISSASNLTMSTWGPVTPIEGPTGSITRQPSDQTLPPIEEKHRDWR</sequence>